<dbReference type="Pfam" id="PF03807">
    <property type="entry name" value="F420_oxidored"/>
    <property type="match status" value="1"/>
</dbReference>
<dbReference type="SUPFAM" id="SSF51735">
    <property type="entry name" value="NAD(P)-binding Rossmann-fold domains"/>
    <property type="match status" value="1"/>
</dbReference>
<evidence type="ECO:0000313" key="13">
    <source>
        <dbReference type="Proteomes" id="UP000255517"/>
    </source>
</evidence>
<feature type="domain" description="Pyrroline-5-carboxylate reductase catalytic N-terminal" evidence="10">
    <location>
        <begin position="8"/>
        <end position="94"/>
    </location>
</feature>
<dbReference type="SUPFAM" id="SSF48179">
    <property type="entry name" value="6-phosphogluconate dehydrogenase C-terminal domain-like"/>
    <property type="match status" value="1"/>
</dbReference>
<feature type="binding site" evidence="8">
    <location>
        <position position="54"/>
    </location>
    <ligand>
        <name>NADPH</name>
        <dbReference type="ChEBI" id="CHEBI:57783"/>
    </ligand>
</feature>
<dbReference type="HAMAP" id="MF_01925">
    <property type="entry name" value="P5C_reductase"/>
    <property type="match status" value="1"/>
</dbReference>
<feature type="binding site" evidence="8">
    <location>
        <position position="36"/>
    </location>
    <ligand>
        <name>NADP(+)</name>
        <dbReference type="ChEBI" id="CHEBI:58349"/>
    </ligand>
</feature>
<dbReference type="Gene3D" id="1.10.3730.10">
    <property type="entry name" value="ProC C-terminal domain-like"/>
    <property type="match status" value="1"/>
</dbReference>
<dbReference type="PANTHER" id="PTHR11645">
    <property type="entry name" value="PYRROLINE-5-CARBOXYLATE REDUCTASE"/>
    <property type="match status" value="1"/>
</dbReference>
<dbReference type="EMBL" id="UGSZ01000001">
    <property type="protein sequence ID" value="SUB56257.1"/>
    <property type="molecule type" value="Genomic_DNA"/>
</dbReference>
<evidence type="ECO:0000256" key="9">
    <source>
        <dbReference type="RuleBase" id="RU003903"/>
    </source>
</evidence>
<comment type="subcellular location">
    <subcellularLocation>
        <location evidence="6">Cytoplasm</location>
    </subcellularLocation>
</comment>
<dbReference type="AlphaFoldDB" id="A0A379C3R1"/>
<keyword evidence="2 6" id="KW-0641">Proline biosynthesis</keyword>
<reference evidence="12 13" key="1">
    <citation type="submission" date="2018-06" db="EMBL/GenBank/DDBJ databases">
        <authorList>
            <consortium name="Pathogen Informatics"/>
            <person name="Doyle S."/>
        </authorList>
    </citation>
    <scope>NUCLEOTIDE SEQUENCE [LARGE SCALE GENOMIC DNA]</scope>
    <source>
        <strain evidence="12 13">NCTC13149</strain>
    </source>
</reference>
<feature type="binding site" evidence="8">
    <location>
        <begin position="12"/>
        <end position="17"/>
    </location>
    <ligand>
        <name>NADP(+)</name>
        <dbReference type="ChEBI" id="CHEBI:58349"/>
    </ligand>
</feature>
<comment type="catalytic activity">
    <reaction evidence="6 9">
        <text>L-proline + NADP(+) = (S)-1-pyrroline-5-carboxylate + NADPH + 2 H(+)</text>
        <dbReference type="Rhea" id="RHEA:14109"/>
        <dbReference type="ChEBI" id="CHEBI:15378"/>
        <dbReference type="ChEBI" id="CHEBI:17388"/>
        <dbReference type="ChEBI" id="CHEBI:57783"/>
        <dbReference type="ChEBI" id="CHEBI:58349"/>
        <dbReference type="ChEBI" id="CHEBI:60039"/>
        <dbReference type="EC" id="1.5.1.2"/>
    </reaction>
</comment>
<protein>
    <recommendedName>
        <fullName evidence="6 7">Pyrroline-5-carboxylate reductase</fullName>
        <shortName evidence="6">P5C reductase</shortName>
        <shortName evidence="6">P5CR</shortName>
        <ecNumber evidence="6 7">1.5.1.2</ecNumber>
    </recommendedName>
    <alternativeName>
        <fullName evidence="6">PCA reductase</fullName>
    </alternativeName>
</protein>
<dbReference type="InterPro" id="IPR036291">
    <property type="entry name" value="NAD(P)-bd_dom_sf"/>
</dbReference>
<evidence type="ECO:0000259" key="11">
    <source>
        <dbReference type="Pfam" id="PF14748"/>
    </source>
</evidence>
<gene>
    <name evidence="6 12" type="primary">proC</name>
    <name evidence="12" type="ORF">NCTC13149_00027</name>
</gene>
<evidence type="ECO:0000256" key="5">
    <source>
        <dbReference type="ARBA" id="ARBA00058118"/>
    </source>
</evidence>
<dbReference type="STRING" id="1122949.GCA_000378725_00098"/>
<keyword evidence="6 9" id="KW-0028">Amino-acid biosynthesis</keyword>
<evidence type="ECO:0000256" key="6">
    <source>
        <dbReference type="HAMAP-Rule" id="MF_01925"/>
    </source>
</evidence>
<dbReference type="GO" id="GO:0005737">
    <property type="term" value="C:cytoplasm"/>
    <property type="evidence" value="ECO:0007669"/>
    <property type="project" value="UniProtKB-SubCell"/>
</dbReference>
<organism evidence="12 13">
    <name type="scientific">Peptoniphilus lacrimalis</name>
    <dbReference type="NCBI Taxonomy" id="33031"/>
    <lineage>
        <taxon>Bacteria</taxon>
        <taxon>Bacillati</taxon>
        <taxon>Bacillota</taxon>
        <taxon>Tissierellia</taxon>
        <taxon>Tissierellales</taxon>
        <taxon>Peptoniphilaceae</taxon>
        <taxon>Peptoniphilus</taxon>
    </lineage>
</organism>
<dbReference type="Proteomes" id="UP000255517">
    <property type="component" value="Unassembled WGS sequence"/>
</dbReference>
<sequence length="257" mass="28363">MRLGDKMKIGIIGLGSMGGAILKGLTQSGIEVNFHSPHFDKNEKIRNASFYESNSLVVKNSDLIILTVKPNVYRQVLEEIKDFVEDKIIVSVTSKFGFEELRQILGNKRFIQMMPNTPALVKESMTGICPDQSIKKEEVEEIIKLFNSFGKTVVIKKEDFLTFEAVCGCLPAFIYVIIEALADGAVLNGMKRDEAYQYISQTVLGSAKMILETKTHPGILKDKVTTPGGSTIVGIKSLEDSGIRGSLIDAICNIINR</sequence>
<accession>A0A379C3R1</accession>
<keyword evidence="6" id="KW-0963">Cytoplasm</keyword>
<dbReference type="FunFam" id="1.10.3730.10:FF:000001">
    <property type="entry name" value="Pyrroline-5-carboxylate reductase"/>
    <property type="match status" value="1"/>
</dbReference>
<dbReference type="PROSITE" id="PS00521">
    <property type="entry name" value="P5CR"/>
    <property type="match status" value="1"/>
</dbReference>
<dbReference type="InterPro" id="IPR008927">
    <property type="entry name" value="6-PGluconate_DH-like_C_sf"/>
</dbReference>
<evidence type="ECO:0000313" key="12">
    <source>
        <dbReference type="EMBL" id="SUB56257.1"/>
    </source>
</evidence>
<dbReference type="GO" id="GO:0055129">
    <property type="term" value="P:L-proline biosynthetic process"/>
    <property type="evidence" value="ECO:0007669"/>
    <property type="project" value="UniProtKB-UniRule"/>
</dbReference>
<keyword evidence="4 6" id="KW-0560">Oxidoreductase</keyword>
<dbReference type="EC" id="1.5.1.2" evidence="6 7"/>
<dbReference type="PIRSF" id="PIRSF000193">
    <property type="entry name" value="Pyrrol-5-carb_rd"/>
    <property type="match status" value="1"/>
</dbReference>
<dbReference type="GO" id="GO:0004735">
    <property type="term" value="F:pyrroline-5-carboxylate reductase activity"/>
    <property type="evidence" value="ECO:0007669"/>
    <property type="project" value="UniProtKB-UniRule"/>
</dbReference>
<evidence type="ECO:0000256" key="8">
    <source>
        <dbReference type="PIRSR" id="PIRSR000193-1"/>
    </source>
</evidence>
<dbReference type="InterPro" id="IPR029036">
    <property type="entry name" value="P5CR_dimer"/>
</dbReference>
<proteinExistence type="inferred from homology"/>
<evidence type="ECO:0000259" key="10">
    <source>
        <dbReference type="Pfam" id="PF03807"/>
    </source>
</evidence>
<keyword evidence="3 6" id="KW-0521">NADP</keyword>
<evidence type="ECO:0000256" key="4">
    <source>
        <dbReference type="ARBA" id="ARBA00023002"/>
    </source>
</evidence>
<dbReference type="InterPro" id="IPR028939">
    <property type="entry name" value="P5C_Rdtase_cat_N"/>
</dbReference>
<dbReference type="Pfam" id="PF14748">
    <property type="entry name" value="P5CR_dimer"/>
    <property type="match status" value="1"/>
</dbReference>
<evidence type="ECO:0000256" key="3">
    <source>
        <dbReference type="ARBA" id="ARBA00022857"/>
    </source>
</evidence>
<comment type="similarity">
    <text evidence="1 6 9">Belongs to the pyrroline-5-carboxylate reductase family.</text>
</comment>
<dbReference type="InterPro" id="IPR000304">
    <property type="entry name" value="Pyrroline-COOH_reductase"/>
</dbReference>
<comment type="catalytic activity">
    <reaction evidence="6">
        <text>L-proline + NAD(+) = (S)-1-pyrroline-5-carboxylate + NADH + 2 H(+)</text>
        <dbReference type="Rhea" id="RHEA:14105"/>
        <dbReference type="ChEBI" id="CHEBI:15378"/>
        <dbReference type="ChEBI" id="CHEBI:17388"/>
        <dbReference type="ChEBI" id="CHEBI:57540"/>
        <dbReference type="ChEBI" id="CHEBI:57945"/>
        <dbReference type="ChEBI" id="CHEBI:60039"/>
        <dbReference type="EC" id="1.5.1.2"/>
    </reaction>
</comment>
<evidence type="ECO:0000256" key="2">
    <source>
        <dbReference type="ARBA" id="ARBA00022650"/>
    </source>
</evidence>
<dbReference type="PANTHER" id="PTHR11645:SF0">
    <property type="entry name" value="PYRROLINE-5-CARBOXYLATE REDUCTASE 3"/>
    <property type="match status" value="1"/>
</dbReference>
<dbReference type="UniPathway" id="UPA00098">
    <property type="reaction ID" value="UER00361"/>
</dbReference>
<feature type="domain" description="Pyrroline-5-carboxylate reductase dimerisation" evidence="11">
    <location>
        <begin position="160"/>
        <end position="257"/>
    </location>
</feature>
<dbReference type="NCBIfam" id="TIGR00112">
    <property type="entry name" value="proC"/>
    <property type="match status" value="1"/>
</dbReference>
<comment type="pathway">
    <text evidence="6 9">Amino-acid biosynthesis; L-proline biosynthesis; L-proline from L-glutamate 5-semialdehyde: step 1/1.</text>
</comment>
<evidence type="ECO:0000256" key="1">
    <source>
        <dbReference type="ARBA" id="ARBA00005525"/>
    </source>
</evidence>
<comment type="function">
    <text evidence="5 6">Catalyzes the reduction of 1-pyrroline-5-carboxylate (PCA) to L-proline.</text>
</comment>
<evidence type="ECO:0000256" key="7">
    <source>
        <dbReference type="NCBIfam" id="TIGR00112"/>
    </source>
</evidence>
<dbReference type="InterPro" id="IPR053790">
    <property type="entry name" value="P5CR-like_CS"/>
</dbReference>
<dbReference type="Gene3D" id="3.40.50.720">
    <property type="entry name" value="NAD(P)-binding Rossmann-like Domain"/>
    <property type="match status" value="1"/>
</dbReference>
<name>A0A379C3R1_9FIRM</name>